<gene>
    <name evidence="1" type="ORF">EDM21_05130</name>
</gene>
<evidence type="ECO:0000313" key="1">
    <source>
        <dbReference type="EMBL" id="MVO98907.1"/>
    </source>
</evidence>
<dbReference type="PROSITE" id="PS51257">
    <property type="entry name" value="PROKAR_LIPOPROTEIN"/>
    <property type="match status" value="1"/>
</dbReference>
<comment type="caution">
    <text evidence="1">The sequence shown here is derived from an EMBL/GenBank/DDBJ whole genome shotgun (WGS) entry which is preliminary data.</text>
</comment>
<keyword evidence="2" id="KW-1185">Reference proteome</keyword>
<sequence>MSKKVWMSLFVIMLAISVVLTGCGSKETPKQAMEEASTTAAAMTSADFNMKMTLNLEFPEAAVKADPSLNMAANLMKNMELTAKGVYQADPMQTEMTLEAHIKGDMQTTITVPMVMTADKIYIKVPKTPFLPLPDDVTSKYLVMDMNELNKNSDVKVDIKSLDMKKQQEFSQDAMKIFTANFDEKTYFVDVDKKDAGIPDTADAKQVVKFQITNETLEPALMAIIEKVAPQILDLVGSDKYKDMFQVDPAELEKAKKEVAATDTEQAKKDIAEIKKALNINEMNIITAINKDNYPTYQAINANLDIKDEKSGNFKVGTKITNEYTNINQKANFKIGIPAETLTMEEFNKKMQGSGLQ</sequence>
<dbReference type="OrthoDB" id="2657915at2"/>
<evidence type="ECO:0000313" key="2">
    <source>
        <dbReference type="Proteomes" id="UP000490800"/>
    </source>
</evidence>
<reference evidence="1 2" key="1">
    <citation type="journal article" date="2019" name="Microorganisms">
        <title>Paenibacillus lutrae sp. nov., A Chitinolytic Species Isolated from A River Otter in Castril Natural Park, Granada, Spain.</title>
        <authorList>
            <person name="Rodriguez M."/>
            <person name="Reina J.C."/>
            <person name="Bejar V."/>
            <person name="Llamas I."/>
        </authorList>
    </citation>
    <scope>NUCLEOTIDE SEQUENCE [LARGE SCALE GENOMIC DNA]</scope>
    <source>
        <strain evidence="1 2">N10</strain>
    </source>
</reference>
<dbReference type="Proteomes" id="UP000490800">
    <property type="component" value="Unassembled WGS sequence"/>
</dbReference>
<dbReference type="RefSeq" id="WP_157333464.1">
    <property type="nucleotide sequence ID" value="NZ_RHLK01000002.1"/>
</dbReference>
<organism evidence="1 2">
    <name type="scientific">Paenibacillus lutrae</name>
    <dbReference type="NCBI Taxonomy" id="2078573"/>
    <lineage>
        <taxon>Bacteria</taxon>
        <taxon>Bacillati</taxon>
        <taxon>Bacillota</taxon>
        <taxon>Bacilli</taxon>
        <taxon>Bacillales</taxon>
        <taxon>Paenibacillaceae</taxon>
        <taxon>Paenibacillus</taxon>
    </lineage>
</organism>
<accession>A0A7X3FG06</accession>
<dbReference type="AlphaFoldDB" id="A0A7X3FG06"/>
<evidence type="ECO:0008006" key="3">
    <source>
        <dbReference type="Google" id="ProtNLM"/>
    </source>
</evidence>
<dbReference type="EMBL" id="RHLK01000002">
    <property type="protein sequence ID" value="MVO98907.1"/>
    <property type="molecule type" value="Genomic_DNA"/>
</dbReference>
<protein>
    <recommendedName>
        <fullName evidence="3">Lipoprotein</fullName>
    </recommendedName>
</protein>
<proteinExistence type="predicted"/>
<name>A0A7X3FG06_9BACL</name>
<dbReference type="Gene3D" id="2.50.20.20">
    <property type="match status" value="1"/>
</dbReference>